<gene>
    <name evidence="4" type="ORF">DLK05_15480</name>
</gene>
<dbReference type="CDD" id="cd07341">
    <property type="entry name" value="M56_BlaR1_MecR1_like"/>
    <property type="match status" value="1"/>
</dbReference>
<keyword evidence="2" id="KW-0472">Membrane</keyword>
<keyword evidence="2" id="KW-0812">Transmembrane</keyword>
<feature type="transmembrane region" description="Helical" evidence="2">
    <location>
        <begin position="109"/>
        <end position="130"/>
    </location>
</feature>
<dbReference type="Gene3D" id="2.170.130.10">
    <property type="entry name" value="TonB-dependent receptor, plug domain"/>
    <property type="match status" value="2"/>
</dbReference>
<evidence type="ECO:0000256" key="2">
    <source>
        <dbReference type="SAM" id="Phobius"/>
    </source>
</evidence>
<dbReference type="OrthoDB" id="15218at2"/>
<feature type="domain" description="Peptidase M56" evidence="3">
    <location>
        <begin position="18"/>
        <end position="259"/>
    </location>
</feature>
<evidence type="ECO:0000313" key="4">
    <source>
        <dbReference type="EMBL" id="RUT73023.1"/>
    </source>
</evidence>
<accession>A0A434AF68</accession>
<dbReference type="PANTHER" id="PTHR34978">
    <property type="entry name" value="POSSIBLE SENSOR-TRANSDUCER PROTEIN BLAR"/>
    <property type="match status" value="1"/>
</dbReference>
<sequence length="812" mass="93804">MNNLDFSRIIDATGWTLLHSLWQITILGCVIWMILQFIDKDNAHLRYAISVISLGLILIASLFTFFIYISRGSNPSDNIISSNVLYKFFNTKETFSETLTWSGLKIEHYFPYLVKFWFLGISILSLHMLWNYIYSIKLKRYLTYPLNQKTQKLALNLMSKIGLKHNIVFKESGFVQVPSLIGYFKPVVLIPISMISGIPENQIEMIIAHELAHVRRHDYLFQFIQSILEMLFFYHPIIWWLSSVVNTEREHLCDDLAVSVCGESLTLIKALNNMEAIRKKQPELVLGFSGKKNTILNRAHRIIRPKPNSNPKLEKVLLSSVFLFLFAGLFLFSNYAISENSIFAKQYNSKINIVDSKSAPLIGTSVSKLEQTSTLSDFIINQKKEKSTKMDSTKINSKLNSNKSKSGIEKTEMVTMPPLPPFPGQPTIAPVVTPAPLPFMDFLKSGDLTTQKTLEMIREQMIVLQSSKLKLDTLDLHMNFEEIRKELQEELKSLDINQETFQRDIKEQQEELEHQLKELSESNWISDLQLEQKEQKEEFARYLEEIENSKNLSAAEKEMMKQNIQESIQKISTPEFQENIKRQLEKAKLNLQEQLKKMKSADWEVKLKNQRKSLKEALERLESPEYQQNLKEQIEKSQRHLQKHIERLNSPEYRKQLKENIEHPDKDSIPESTESLLQDLKKFGDASKKPLILVDGKRIKLEKLNDLKPEEIDHINVYKGAQAIRRHGNKAKHGVIEITSREKTFRADTVTKLKLGSGKDRPIFIVDGKIISKSEIEKINPNQIKSINVIKGKEAINQFGEKAKYGAVIIDL</sequence>
<proteinExistence type="predicted"/>
<name>A0A434AF68_9BACT</name>
<keyword evidence="2" id="KW-1133">Transmembrane helix</keyword>
<dbReference type="Pfam" id="PF05569">
    <property type="entry name" value="Peptidase_M56"/>
    <property type="match status" value="1"/>
</dbReference>
<evidence type="ECO:0000256" key="1">
    <source>
        <dbReference type="SAM" id="Coils"/>
    </source>
</evidence>
<feature type="transmembrane region" description="Helical" evidence="2">
    <location>
        <begin position="12"/>
        <end position="35"/>
    </location>
</feature>
<feature type="coiled-coil region" evidence="1">
    <location>
        <begin position="477"/>
        <end position="647"/>
    </location>
</feature>
<evidence type="ECO:0000259" key="3">
    <source>
        <dbReference type="Pfam" id="PF05569"/>
    </source>
</evidence>
<keyword evidence="1" id="KW-0175">Coiled coil</keyword>
<reference evidence="4 5" key="1">
    <citation type="submission" date="2018-11" db="EMBL/GenBank/DDBJ databases">
        <title>Parancylomarina longa gen. nov., sp. nov., isolated from sediments of southern Okinawa.</title>
        <authorList>
            <person name="Fu T."/>
        </authorList>
    </citation>
    <scope>NUCLEOTIDE SEQUENCE [LARGE SCALE GENOMIC DNA]</scope>
    <source>
        <strain evidence="4 5">T3-2 S1-C</strain>
    </source>
</reference>
<evidence type="ECO:0000313" key="5">
    <source>
        <dbReference type="Proteomes" id="UP000282985"/>
    </source>
</evidence>
<dbReference type="AlphaFoldDB" id="A0A434AF68"/>
<organism evidence="4 5">
    <name type="scientific">Ancylomarina longa</name>
    <dbReference type="NCBI Taxonomy" id="2487017"/>
    <lineage>
        <taxon>Bacteria</taxon>
        <taxon>Pseudomonadati</taxon>
        <taxon>Bacteroidota</taxon>
        <taxon>Bacteroidia</taxon>
        <taxon>Marinilabiliales</taxon>
        <taxon>Marinifilaceae</taxon>
        <taxon>Ancylomarina</taxon>
    </lineage>
</organism>
<dbReference type="InterPro" id="IPR052173">
    <property type="entry name" value="Beta-lactam_resp_regulator"/>
</dbReference>
<keyword evidence="5" id="KW-1185">Reference proteome</keyword>
<feature type="transmembrane region" description="Helical" evidence="2">
    <location>
        <begin position="47"/>
        <end position="69"/>
    </location>
</feature>
<comment type="caution">
    <text evidence="4">The sequence shown here is derived from an EMBL/GenBank/DDBJ whole genome shotgun (WGS) entry which is preliminary data.</text>
</comment>
<dbReference type="InterPro" id="IPR037066">
    <property type="entry name" value="Plug_dom_sf"/>
</dbReference>
<dbReference type="Proteomes" id="UP000282985">
    <property type="component" value="Unassembled WGS sequence"/>
</dbReference>
<dbReference type="InterPro" id="IPR008756">
    <property type="entry name" value="Peptidase_M56"/>
</dbReference>
<feature type="transmembrane region" description="Helical" evidence="2">
    <location>
        <begin position="316"/>
        <end position="337"/>
    </location>
</feature>
<dbReference type="PANTHER" id="PTHR34978:SF3">
    <property type="entry name" value="SLR0241 PROTEIN"/>
    <property type="match status" value="1"/>
</dbReference>
<dbReference type="EMBL" id="RJJX01000031">
    <property type="protein sequence ID" value="RUT73023.1"/>
    <property type="molecule type" value="Genomic_DNA"/>
</dbReference>
<protein>
    <recommendedName>
        <fullName evidence="3">Peptidase M56 domain-containing protein</fullName>
    </recommendedName>
</protein>
<dbReference type="RefSeq" id="WP_127344872.1">
    <property type="nucleotide sequence ID" value="NZ_RJJX01000031.1"/>
</dbReference>